<feature type="domain" description="Multi-ubiquitin" evidence="1">
    <location>
        <begin position="93"/>
        <end position="157"/>
    </location>
</feature>
<protein>
    <submittedName>
        <fullName evidence="2">Multiubiquitin domain-containing protein</fullName>
    </submittedName>
</protein>
<name>A0A927FU46_9HYPH</name>
<dbReference type="Proteomes" id="UP000654108">
    <property type="component" value="Unassembled WGS sequence"/>
</dbReference>
<dbReference type="InterPro" id="IPR025701">
    <property type="entry name" value="UBQ-conjugat_E2_E"/>
</dbReference>
<keyword evidence="3" id="KW-1185">Reference proteome</keyword>
<dbReference type="AlphaFoldDB" id="A0A927FU46"/>
<evidence type="ECO:0000313" key="2">
    <source>
        <dbReference type="EMBL" id="MBD8066041.1"/>
    </source>
</evidence>
<evidence type="ECO:0000313" key="3">
    <source>
        <dbReference type="Proteomes" id="UP000654108"/>
    </source>
</evidence>
<proteinExistence type="predicted"/>
<organism evidence="2 3">
    <name type="scientific">Devosia oryzisoli</name>
    <dbReference type="NCBI Taxonomy" id="2774138"/>
    <lineage>
        <taxon>Bacteria</taxon>
        <taxon>Pseudomonadati</taxon>
        <taxon>Pseudomonadota</taxon>
        <taxon>Alphaproteobacteria</taxon>
        <taxon>Hyphomicrobiales</taxon>
        <taxon>Devosiaceae</taxon>
        <taxon>Devosia</taxon>
    </lineage>
</organism>
<gene>
    <name evidence="2" type="ORF">IC608_11210</name>
</gene>
<reference evidence="2" key="1">
    <citation type="submission" date="2020-09" db="EMBL/GenBank/DDBJ databases">
        <title>Genome seq and assembly of Devosia sp.</title>
        <authorList>
            <person name="Chhetri G."/>
        </authorList>
    </citation>
    <scope>NUCLEOTIDE SEQUENCE</scope>
    <source>
        <strain evidence="2">PTR5</strain>
    </source>
</reference>
<evidence type="ECO:0000259" key="1">
    <source>
        <dbReference type="Pfam" id="PF14452"/>
    </source>
</evidence>
<accession>A0A927FU46</accession>
<sequence length="368" mass="40768">MTSNENTVALGRGNRTVTVEIARTDLAFHPVEIDTATPTGGKIAKVAGFNSDQHPHVMQWLPDGDLEDIRVQEEADLSKSIKFIVAENSSSHRITINDETLDWPADVISGAVVRKLGKIDPADDIYLERDDEPDLLVRDQDLIKIKAEGVEEFKSRKPDVWKLNVQGKVIVSKSSTISAADAMAEANFDPNAWIMILKVQGQPKRQLQPSDVIDLTTPGIEKIRLTAKDVNNGEAPPAPRRDFALQSVDEQYLDALGFRWETDATGRWLIIHDYPVSPGYTVTKVTLAIQVLPTYPQTQIDMFYVYPALVRRTGGAIPATQTTATIRGLSFQRWSRHRGAGSKWNPKTDNVITHLAIVESAIAKEVGQ</sequence>
<dbReference type="RefSeq" id="WP_191775323.1">
    <property type="nucleotide sequence ID" value="NZ_JACYFU010000002.1"/>
</dbReference>
<dbReference type="EMBL" id="JACYFU010000002">
    <property type="protein sequence ID" value="MBD8066041.1"/>
    <property type="molecule type" value="Genomic_DNA"/>
</dbReference>
<dbReference type="Pfam" id="PF14452">
    <property type="entry name" value="Multi_ubiq"/>
    <property type="match status" value="2"/>
</dbReference>
<dbReference type="InterPro" id="IPR027802">
    <property type="entry name" value="Multi-ubiquitin_dom"/>
</dbReference>
<feature type="domain" description="Multi-ubiquitin" evidence="1">
    <location>
        <begin position="24"/>
        <end position="86"/>
    </location>
</feature>
<dbReference type="Pfam" id="PF14462">
    <property type="entry name" value="Prok-E2_E"/>
    <property type="match status" value="1"/>
</dbReference>
<comment type="caution">
    <text evidence="2">The sequence shown here is derived from an EMBL/GenBank/DDBJ whole genome shotgun (WGS) entry which is preliminary data.</text>
</comment>